<evidence type="ECO:0000256" key="4">
    <source>
        <dbReference type="ARBA" id="ARBA00023136"/>
    </source>
</evidence>
<dbReference type="InterPro" id="IPR008662">
    <property type="entry name" value="TOIP1/2"/>
</dbReference>
<comment type="caution">
    <text evidence="7">The sequence shown here is derived from an EMBL/GenBank/DDBJ whole genome shotgun (WGS) entry which is preliminary data.</text>
</comment>
<sequence length="392" mass="44744">MSDKTVQRNGGYRNIVPSARKGIHEAHNTVTMNDTRHKDHRKVQEGYDEPDNVLSKPIRHSSPITTRRLLPRRSSVDANLTESSDDEVDVLSKSSPAVLSLPSFYRQENIHHSNCQPTNDSINSSYDGNCSSEYTQLYEHHNISTKSLKNGEKTGSTFNNCFSIILVSTCVIAMAIWLGYYPQKTYYENTYDKFDFYKDVKSLAQKYQVKQDAMLQIRTGIDQIFEKEDTGSFIFTYDGDKPGFDPVQFHTFMDNIASAASRYLRNDTQNVQHIVLDNSNVISLKSDIELINKYREDVSKRGVLLVKNVERVPSDIAMAFHYYCDEYNPLVKKSAIFFTLNVAKCSIPSTKKSAHDYVERCLKGKWQGIHKDKIGPLLTRVANIIVDVTDIY</sequence>
<evidence type="ECO:0000256" key="3">
    <source>
        <dbReference type="ARBA" id="ARBA00022989"/>
    </source>
</evidence>
<feature type="compositionally biased region" description="Basic and acidic residues" evidence="5">
    <location>
        <begin position="34"/>
        <end position="45"/>
    </location>
</feature>
<evidence type="ECO:0000256" key="2">
    <source>
        <dbReference type="ARBA" id="ARBA00022692"/>
    </source>
</evidence>
<evidence type="ECO:0000313" key="7">
    <source>
        <dbReference type="EMBL" id="CAK1548252.1"/>
    </source>
</evidence>
<dbReference type="AlphaFoldDB" id="A0AAV1JJ73"/>
<keyword evidence="8" id="KW-1185">Reference proteome</keyword>
<keyword evidence="2 6" id="KW-0812">Transmembrane</keyword>
<dbReference type="GO" id="GO:0016020">
    <property type="term" value="C:membrane"/>
    <property type="evidence" value="ECO:0007669"/>
    <property type="project" value="UniProtKB-SubCell"/>
</dbReference>
<dbReference type="GO" id="GO:0001671">
    <property type="term" value="F:ATPase activator activity"/>
    <property type="evidence" value="ECO:0007669"/>
    <property type="project" value="InterPro"/>
</dbReference>
<reference evidence="7 8" key="1">
    <citation type="submission" date="2023-11" db="EMBL/GenBank/DDBJ databases">
        <authorList>
            <person name="Okamura Y."/>
        </authorList>
    </citation>
    <scope>NUCLEOTIDE SEQUENCE [LARGE SCALE GENOMIC DNA]</scope>
</reference>
<accession>A0AAV1JJ73</accession>
<keyword evidence="4 6" id="KW-0472">Membrane</keyword>
<proteinExistence type="predicted"/>
<evidence type="ECO:0000313" key="8">
    <source>
        <dbReference type="Proteomes" id="UP001497472"/>
    </source>
</evidence>
<feature type="region of interest" description="Disordered" evidence="5">
    <location>
        <begin position="34"/>
        <end position="64"/>
    </location>
</feature>
<organism evidence="7 8">
    <name type="scientific">Leptosia nina</name>
    <dbReference type="NCBI Taxonomy" id="320188"/>
    <lineage>
        <taxon>Eukaryota</taxon>
        <taxon>Metazoa</taxon>
        <taxon>Ecdysozoa</taxon>
        <taxon>Arthropoda</taxon>
        <taxon>Hexapoda</taxon>
        <taxon>Insecta</taxon>
        <taxon>Pterygota</taxon>
        <taxon>Neoptera</taxon>
        <taxon>Endopterygota</taxon>
        <taxon>Lepidoptera</taxon>
        <taxon>Glossata</taxon>
        <taxon>Ditrysia</taxon>
        <taxon>Papilionoidea</taxon>
        <taxon>Pieridae</taxon>
        <taxon>Pierinae</taxon>
        <taxon>Leptosia</taxon>
    </lineage>
</organism>
<evidence type="ECO:0000256" key="5">
    <source>
        <dbReference type="SAM" id="MobiDB-lite"/>
    </source>
</evidence>
<evidence type="ECO:0000256" key="6">
    <source>
        <dbReference type="SAM" id="Phobius"/>
    </source>
</evidence>
<gene>
    <name evidence="7" type="ORF">LNINA_LOCUS7666</name>
</gene>
<feature type="transmembrane region" description="Helical" evidence="6">
    <location>
        <begin position="162"/>
        <end position="181"/>
    </location>
</feature>
<name>A0AAV1JJ73_9NEOP</name>
<dbReference type="PANTHER" id="PTHR18843:SF7">
    <property type="entry name" value="LAMINA-ASSOCIATED POLYPEPTIDE 1B ISOFORM 1-RELATED"/>
    <property type="match status" value="1"/>
</dbReference>
<keyword evidence="3 6" id="KW-1133">Transmembrane helix</keyword>
<dbReference type="EMBL" id="CAVLEF010000010">
    <property type="protein sequence ID" value="CAK1548252.1"/>
    <property type="molecule type" value="Genomic_DNA"/>
</dbReference>
<dbReference type="PANTHER" id="PTHR18843">
    <property type="entry name" value="TORSIN-1A-INTERACTING PROTEIN"/>
    <property type="match status" value="1"/>
</dbReference>
<comment type="subcellular location">
    <subcellularLocation>
        <location evidence="1">Membrane</location>
    </subcellularLocation>
</comment>
<dbReference type="Gene3D" id="3.40.50.12190">
    <property type="match status" value="1"/>
</dbReference>
<dbReference type="Proteomes" id="UP001497472">
    <property type="component" value="Unassembled WGS sequence"/>
</dbReference>
<evidence type="ECO:0000256" key="1">
    <source>
        <dbReference type="ARBA" id="ARBA00004370"/>
    </source>
</evidence>
<dbReference type="GO" id="GO:0061024">
    <property type="term" value="P:membrane organization"/>
    <property type="evidence" value="ECO:0007669"/>
    <property type="project" value="TreeGrafter"/>
</dbReference>
<protein>
    <submittedName>
        <fullName evidence="7">Uncharacterized protein</fullName>
    </submittedName>
</protein>
<dbReference type="InterPro" id="IPR038599">
    <property type="entry name" value="LAP1C-like_C_sf"/>
</dbReference>